<protein>
    <submittedName>
        <fullName evidence="2">Uncharacterized protein</fullName>
    </submittedName>
</protein>
<gene>
    <name evidence="2" type="ORF">IM811_009218</name>
</gene>
<evidence type="ECO:0000313" key="3">
    <source>
        <dbReference type="Proteomes" id="UP000616885"/>
    </source>
</evidence>
<evidence type="ECO:0000256" key="1">
    <source>
        <dbReference type="SAM" id="MobiDB-lite"/>
    </source>
</evidence>
<evidence type="ECO:0000313" key="2">
    <source>
        <dbReference type="EMBL" id="KAF9742565.1"/>
    </source>
</evidence>
<feature type="region of interest" description="Disordered" evidence="1">
    <location>
        <begin position="1"/>
        <end position="35"/>
    </location>
</feature>
<dbReference type="EMBL" id="JADCTT010000020">
    <property type="protein sequence ID" value="KAF9742565.1"/>
    <property type="molecule type" value="Genomic_DNA"/>
</dbReference>
<dbReference type="Proteomes" id="UP000616885">
    <property type="component" value="Unassembled WGS sequence"/>
</dbReference>
<proteinExistence type="predicted"/>
<name>A0A8H7K1U3_BIOOC</name>
<organism evidence="2 3">
    <name type="scientific">Bionectria ochroleuca</name>
    <name type="common">Gliocladium roseum</name>
    <dbReference type="NCBI Taxonomy" id="29856"/>
    <lineage>
        <taxon>Eukaryota</taxon>
        <taxon>Fungi</taxon>
        <taxon>Dikarya</taxon>
        <taxon>Ascomycota</taxon>
        <taxon>Pezizomycotina</taxon>
        <taxon>Sordariomycetes</taxon>
        <taxon>Hypocreomycetidae</taxon>
        <taxon>Hypocreales</taxon>
        <taxon>Bionectriaceae</taxon>
        <taxon>Clonostachys</taxon>
    </lineage>
</organism>
<accession>A0A8H7K1U3</accession>
<sequence>MNNRPDGFGNLRRVMEESPPPPVSRSARDTATNGVSSRTSSVFQFVSWLKGIPELRSTLQRPFNECRDAVTSKMNELGVSWKDEGQGHMICEHGQRGTLDYVEFSIRWVTNGANSAALPGADMWYTKVYINKVSGSGQAFRDVGKQVLNAAKYTIQGGVRYDFSIVTWGLI</sequence>
<reference evidence="2" key="1">
    <citation type="submission" date="2020-10" db="EMBL/GenBank/DDBJ databases">
        <title>High-Quality Genome Resource of Clonostachys rosea strain S41 by Oxford Nanopore Long-Read Sequencing.</title>
        <authorList>
            <person name="Wang H."/>
        </authorList>
    </citation>
    <scope>NUCLEOTIDE SEQUENCE</scope>
    <source>
        <strain evidence="2">S41</strain>
    </source>
</reference>
<dbReference type="AlphaFoldDB" id="A0A8H7K1U3"/>
<comment type="caution">
    <text evidence="2">The sequence shown here is derived from an EMBL/GenBank/DDBJ whole genome shotgun (WGS) entry which is preliminary data.</text>
</comment>